<evidence type="ECO:0000256" key="2">
    <source>
        <dbReference type="ARBA" id="ARBA00004496"/>
    </source>
</evidence>
<dbReference type="OrthoDB" id="5786980at2759"/>
<dbReference type="PANTHER" id="PTHR20996:SF1">
    <property type="entry name" value="NUCLEAR ENVELOPE PHOSPHATASE-REGULATORY SUBUNIT 1"/>
    <property type="match status" value="1"/>
</dbReference>
<feature type="transmembrane region" description="Helical" evidence="11">
    <location>
        <begin position="87"/>
        <end position="107"/>
    </location>
</feature>
<dbReference type="AlphaFoldDB" id="A0A7R9BID1"/>
<comment type="subcellular location">
    <subcellularLocation>
        <location evidence="2">Cytoplasm</location>
    </subcellularLocation>
    <subcellularLocation>
        <location evidence="1">Nucleus membrane</location>
        <topology evidence="1">Multi-pass membrane protein</topology>
    </subcellularLocation>
</comment>
<keyword evidence="6 11" id="KW-1133">Transmembrane helix</keyword>
<dbReference type="GO" id="GO:0031965">
    <property type="term" value="C:nuclear membrane"/>
    <property type="evidence" value="ECO:0007669"/>
    <property type="project" value="UniProtKB-SubCell"/>
</dbReference>
<dbReference type="InterPro" id="IPR019168">
    <property type="entry name" value="NEP1-R1"/>
</dbReference>
<dbReference type="EMBL" id="OA882543">
    <property type="protein sequence ID" value="CAD7275904.1"/>
    <property type="molecule type" value="Genomic_DNA"/>
</dbReference>
<keyword evidence="4" id="KW-0963">Cytoplasm</keyword>
<protein>
    <recommendedName>
        <fullName evidence="10">Transmembrane protein 188</fullName>
    </recommendedName>
</protein>
<proteinExistence type="inferred from homology"/>
<sequence>MGSPGRVSRVKRISAVPAEANLESGMESDPDLKAFERRLTEVISCAKPTAIRWRIVLAVVTACTAIGAWQWINDPAISRVTFWDSLVSHPFFLVSFLILVLLFLFGVHSRIQAHIIIAERTKTVLEDFNMSCDNNGKLILRPTTAAT</sequence>
<keyword evidence="13" id="KW-1185">Reference proteome</keyword>
<dbReference type="GO" id="GO:0006629">
    <property type="term" value="P:lipid metabolic process"/>
    <property type="evidence" value="ECO:0007669"/>
    <property type="project" value="UniProtKB-KW"/>
</dbReference>
<evidence type="ECO:0000313" key="13">
    <source>
        <dbReference type="Proteomes" id="UP000678499"/>
    </source>
</evidence>
<dbReference type="GO" id="GO:0071595">
    <property type="term" value="C:Nem1-Spo7 phosphatase complex"/>
    <property type="evidence" value="ECO:0007669"/>
    <property type="project" value="InterPro"/>
</dbReference>
<keyword evidence="5 11" id="KW-0812">Transmembrane</keyword>
<dbReference type="GO" id="GO:0005737">
    <property type="term" value="C:cytoplasm"/>
    <property type="evidence" value="ECO:0007669"/>
    <property type="project" value="UniProtKB-SubCell"/>
</dbReference>
<evidence type="ECO:0000256" key="4">
    <source>
        <dbReference type="ARBA" id="ARBA00022490"/>
    </source>
</evidence>
<feature type="transmembrane region" description="Helical" evidence="11">
    <location>
        <begin position="53"/>
        <end position="72"/>
    </location>
</feature>
<organism evidence="12">
    <name type="scientific">Notodromas monacha</name>
    <dbReference type="NCBI Taxonomy" id="399045"/>
    <lineage>
        <taxon>Eukaryota</taxon>
        <taxon>Metazoa</taxon>
        <taxon>Ecdysozoa</taxon>
        <taxon>Arthropoda</taxon>
        <taxon>Crustacea</taxon>
        <taxon>Oligostraca</taxon>
        <taxon>Ostracoda</taxon>
        <taxon>Podocopa</taxon>
        <taxon>Podocopida</taxon>
        <taxon>Cypridocopina</taxon>
        <taxon>Cypridoidea</taxon>
        <taxon>Cyprididae</taxon>
        <taxon>Notodromas</taxon>
    </lineage>
</organism>
<keyword evidence="8 11" id="KW-0472">Membrane</keyword>
<dbReference type="PANTHER" id="PTHR20996">
    <property type="entry name" value="NUCLEAR ENVELOPE PHOSPHATASE-REGULATORY SUBUNIT 1"/>
    <property type="match status" value="1"/>
</dbReference>
<keyword evidence="9" id="KW-0539">Nucleus</keyword>
<evidence type="ECO:0000256" key="9">
    <source>
        <dbReference type="ARBA" id="ARBA00023242"/>
    </source>
</evidence>
<dbReference type="EMBL" id="CAJPEX010000506">
    <property type="protein sequence ID" value="CAG0916056.1"/>
    <property type="molecule type" value="Genomic_DNA"/>
</dbReference>
<accession>A0A7R9BID1</accession>
<evidence type="ECO:0000313" key="12">
    <source>
        <dbReference type="EMBL" id="CAD7275904.1"/>
    </source>
</evidence>
<keyword evidence="7" id="KW-0443">Lipid metabolism</keyword>
<evidence type="ECO:0000256" key="6">
    <source>
        <dbReference type="ARBA" id="ARBA00022989"/>
    </source>
</evidence>
<evidence type="ECO:0000256" key="5">
    <source>
        <dbReference type="ARBA" id="ARBA00022692"/>
    </source>
</evidence>
<reference evidence="12" key="1">
    <citation type="submission" date="2020-11" db="EMBL/GenBank/DDBJ databases">
        <authorList>
            <person name="Tran Van P."/>
        </authorList>
    </citation>
    <scope>NUCLEOTIDE SEQUENCE</scope>
</reference>
<evidence type="ECO:0000256" key="10">
    <source>
        <dbReference type="ARBA" id="ARBA00030458"/>
    </source>
</evidence>
<dbReference type="Proteomes" id="UP000678499">
    <property type="component" value="Unassembled WGS sequence"/>
</dbReference>
<evidence type="ECO:0000256" key="11">
    <source>
        <dbReference type="SAM" id="Phobius"/>
    </source>
</evidence>
<evidence type="ECO:0000256" key="7">
    <source>
        <dbReference type="ARBA" id="ARBA00023098"/>
    </source>
</evidence>
<comment type="similarity">
    <text evidence="3">Belongs to the CNEP1R1 family.</text>
</comment>
<dbReference type="Pfam" id="PF09771">
    <property type="entry name" value="Tmemb_18A"/>
    <property type="match status" value="1"/>
</dbReference>
<gene>
    <name evidence="12" type="ORF">NMOB1V02_LOCUS3690</name>
</gene>
<evidence type="ECO:0000256" key="1">
    <source>
        <dbReference type="ARBA" id="ARBA00004232"/>
    </source>
</evidence>
<evidence type="ECO:0000256" key="3">
    <source>
        <dbReference type="ARBA" id="ARBA00010998"/>
    </source>
</evidence>
<evidence type="ECO:0000256" key="8">
    <source>
        <dbReference type="ARBA" id="ARBA00023136"/>
    </source>
</evidence>
<name>A0A7R9BID1_9CRUS</name>